<dbReference type="Proteomes" id="UP000447873">
    <property type="component" value="Unassembled WGS sequence"/>
</dbReference>
<dbReference type="EMBL" id="WNWS01000370">
    <property type="protein sequence ID" value="KAE9969347.1"/>
    <property type="molecule type" value="Genomic_DNA"/>
</dbReference>
<proteinExistence type="predicted"/>
<protein>
    <submittedName>
        <fullName evidence="2">Uncharacterized protein</fullName>
    </submittedName>
</protein>
<feature type="region of interest" description="Disordered" evidence="1">
    <location>
        <begin position="178"/>
        <end position="204"/>
    </location>
</feature>
<evidence type="ECO:0000313" key="3">
    <source>
        <dbReference type="Proteomes" id="UP000447873"/>
    </source>
</evidence>
<dbReference type="Gene3D" id="1.25.40.10">
    <property type="entry name" value="Tetratricopeptide repeat domain"/>
    <property type="match status" value="1"/>
</dbReference>
<name>A0A8H3UEX7_VENIN</name>
<reference evidence="2 3" key="1">
    <citation type="submission" date="2018-12" db="EMBL/GenBank/DDBJ databases">
        <title>Venturia inaequalis Genome Resource.</title>
        <authorList>
            <person name="Lichtner F.J."/>
        </authorList>
    </citation>
    <scope>NUCLEOTIDE SEQUENCE [LARGE SCALE GENOMIC DNA]</scope>
    <source>
        <strain evidence="2 3">120213</strain>
    </source>
</reference>
<feature type="region of interest" description="Disordered" evidence="1">
    <location>
        <begin position="1"/>
        <end position="26"/>
    </location>
</feature>
<dbReference type="SUPFAM" id="SSF48452">
    <property type="entry name" value="TPR-like"/>
    <property type="match status" value="1"/>
</dbReference>
<feature type="compositionally biased region" description="Polar residues" evidence="1">
    <location>
        <begin position="522"/>
        <end position="534"/>
    </location>
</feature>
<gene>
    <name evidence="2" type="ORF">EG328_006937</name>
</gene>
<comment type="caution">
    <text evidence="2">The sequence shown here is derived from an EMBL/GenBank/DDBJ whole genome shotgun (WGS) entry which is preliminary data.</text>
</comment>
<dbReference type="InterPro" id="IPR011990">
    <property type="entry name" value="TPR-like_helical_dom_sf"/>
</dbReference>
<feature type="region of interest" description="Disordered" evidence="1">
    <location>
        <begin position="510"/>
        <end position="534"/>
    </location>
</feature>
<feature type="compositionally biased region" description="Polar residues" evidence="1">
    <location>
        <begin position="183"/>
        <end position="196"/>
    </location>
</feature>
<feature type="compositionally biased region" description="Basic residues" evidence="1">
    <location>
        <begin position="1"/>
        <end position="10"/>
    </location>
</feature>
<organism evidence="2 3">
    <name type="scientific">Venturia inaequalis</name>
    <name type="common">Apple scab fungus</name>
    <dbReference type="NCBI Taxonomy" id="5025"/>
    <lineage>
        <taxon>Eukaryota</taxon>
        <taxon>Fungi</taxon>
        <taxon>Dikarya</taxon>
        <taxon>Ascomycota</taxon>
        <taxon>Pezizomycotina</taxon>
        <taxon>Dothideomycetes</taxon>
        <taxon>Pleosporomycetidae</taxon>
        <taxon>Venturiales</taxon>
        <taxon>Venturiaceae</taxon>
        <taxon>Venturia</taxon>
    </lineage>
</organism>
<accession>A0A8H3UEX7</accession>
<evidence type="ECO:0000313" key="2">
    <source>
        <dbReference type="EMBL" id="KAE9969347.1"/>
    </source>
</evidence>
<dbReference type="AlphaFoldDB" id="A0A8H3UEX7"/>
<sequence length="534" mass="57499">MGRPRGKPKKTSGENSRPESENDYLEQADAFESSGSKWKAGDAEKALRFYQKAVTAYIEGLSRYPRSFDLAYNKALLLYHITQEKRIAPLVGSVTEVLKEALDAHRFALSIDGENPDVLFNTAQVLTSFAEELGESAGADGGLKGRAVALLQEAVEMFAACLERQEVEYSQIQEMQNAADESLSWNGKEQAPPSSSKDTESREGEQWAVVLESITPDTLIETALAQLGSLSSLATVAAPTSSTLLANLSEIATPIVTQKLPSYIALLPTSIPKDALGNTSTPFLAVSTSSSTFHPDTPAHATNPQSEAKTEADLAVAIFKCALSSAEHKSNLTSTETHTSRINEAFSALLETTNKEEATPIHSSIQIHSAHADILIDLADTLAEKDASQSDPDPATAQTRWTCLTQAQNLLTKVTTLLSSLGTTTPDLPSRAQIYLQRGDIELLRSNLAHLPSATSSISASLPTLLKNAGVYYRGAAGLAGKDGDGEEAPFHFSLVIKKMDGQLHQKPLQQENIPEKPEVSALTTPSTQRWQIQ</sequence>
<evidence type="ECO:0000256" key="1">
    <source>
        <dbReference type="SAM" id="MobiDB-lite"/>
    </source>
</evidence>